<accession>A0A2G5K512</accession>
<proteinExistence type="predicted"/>
<reference evidence="1 2" key="1">
    <citation type="submission" date="2016-08" db="EMBL/GenBank/DDBJ databases">
        <title>Draft genome of Amylibacter sp. strain 4G11.</title>
        <authorList>
            <person name="Wong S.-K."/>
            <person name="Hamasaki K."/>
            <person name="Yoshizawa S."/>
        </authorList>
    </citation>
    <scope>NUCLEOTIDE SEQUENCE [LARGE SCALE GENOMIC DNA]</scope>
    <source>
        <strain evidence="1 2">4G11</strain>
    </source>
</reference>
<protein>
    <submittedName>
        <fullName evidence="1">Uncharacterized protein</fullName>
    </submittedName>
</protein>
<dbReference type="Proteomes" id="UP000231516">
    <property type="component" value="Unassembled WGS sequence"/>
</dbReference>
<evidence type="ECO:0000313" key="1">
    <source>
        <dbReference type="EMBL" id="PIB24103.1"/>
    </source>
</evidence>
<dbReference type="AlphaFoldDB" id="A0A2G5K512"/>
<dbReference type="RefSeq" id="WP_099592382.1">
    <property type="nucleotide sequence ID" value="NZ_MDGM01000012.1"/>
</dbReference>
<gene>
    <name evidence="1" type="ORF">BFP76_02360</name>
</gene>
<comment type="caution">
    <text evidence="1">The sequence shown here is derived from an EMBL/GenBank/DDBJ whole genome shotgun (WGS) entry which is preliminary data.</text>
</comment>
<name>A0A2G5K512_9RHOB</name>
<sequence length="136" mass="15128">MLNINNSITHTVSFKSQKLAISQSTRTAGSTFDSTHFLLTIHGESDFHSLPVEMRFAYQDFGNPSHPPSIKFISSGGSGNTFYVEQFVDLEFLNAVQSGVSDSVISHARVTFFGDEFSKNPKNGFEQRELAQIIFN</sequence>
<organism evidence="1 2">
    <name type="scientific">Paramylibacter kogurei</name>
    <dbReference type="NCBI Taxonomy" id="1889778"/>
    <lineage>
        <taxon>Bacteria</taxon>
        <taxon>Pseudomonadati</taxon>
        <taxon>Pseudomonadota</taxon>
        <taxon>Alphaproteobacteria</taxon>
        <taxon>Rhodobacterales</taxon>
        <taxon>Paracoccaceae</taxon>
        <taxon>Paramylibacter</taxon>
    </lineage>
</organism>
<keyword evidence="2" id="KW-1185">Reference proteome</keyword>
<evidence type="ECO:0000313" key="2">
    <source>
        <dbReference type="Proteomes" id="UP000231516"/>
    </source>
</evidence>
<dbReference type="EMBL" id="MDGM01000012">
    <property type="protein sequence ID" value="PIB24103.1"/>
    <property type="molecule type" value="Genomic_DNA"/>
</dbReference>